<dbReference type="InterPro" id="IPR004812">
    <property type="entry name" value="Efflux_drug-R_Bcr/CmlA"/>
</dbReference>
<proteinExistence type="inferred from homology"/>
<evidence type="ECO:0000256" key="1">
    <source>
        <dbReference type="ARBA" id="ARBA00004651"/>
    </source>
</evidence>
<evidence type="ECO:0000256" key="3">
    <source>
        <dbReference type="ARBA" id="ARBA00022448"/>
    </source>
</evidence>
<feature type="transmembrane region" description="Helical" evidence="8">
    <location>
        <begin position="12"/>
        <end position="33"/>
    </location>
</feature>
<dbReference type="PROSITE" id="PS50850">
    <property type="entry name" value="MFS"/>
    <property type="match status" value="1"/>
</dbReference>
<dbReference type="NCBIfam" id="TIGR00710">
    <property type="entry name" value="efflux_Bcr_CflA"/>
    <property type="match status" value="1"/>
</dbReference>
<sequence length="400" mass="44210">MKIQRKSQLEFVGLMAALMSIAALALDALLPALDIIGQDIGTTSLAQNQLLITLFFLGLGVGPLLFGPVSDSVGRKPVVYVGFGLFVFASFLCVFSENFETMIAGRILQGIALSAPRTISVAMIRDRYSGDQMARILSFVVVVFILVPIVAPTLGKWILDLMGWEAIFHVQVIFGILVAIWFWKRQPETLVPEKRNSFRFNVFIKGYKELLNYRQTMVFTFIWGFITGSFLVYLSTAQQVFENQYLMKESFPYIFACLAITIGTATLLNGTLVLRFGMLRLVTVALGFYILVPLLYLLLFFGGTNPVWWVALGFFGMQFFAVGFVFGNLRALAMEPVGHIAGIGSAITGCIATVMAVPISAFIGSFVKDSIQPIFLGFLVCGTIAYLLLGYFHLSKRFGT</sequence>
<dbReference type="InterPro" id="IPR036259">
    <property type="entry name" value="MFS_trans_sf"/>
</dbReference>
<evidence type="ECO:0000256" key="7">
    <source>
        <dbReference type="ARBA" id="ARBA00023136"/>
    </source>
</evidence>
<feature type="transmembrane region" description="Helical" evidence="8">
    <location>
        <begin position="373"/>
        <end position="394"/>
    </location>
</feature>
<keyword evidence="6 8" id="KW-1133">Transmembrane helix</keyword>
<feature type="transmembrane region" description="Helical" evidence="8">
    <location>
        <begin position="281"/>
        <end position="301"/>
    </location>
</feature>
<evidence type="ECO:0000256" key="2">
    <source>
        <dbReference type="ARBA" id="ARBA00006236"/>
    </source>
</evidence>
<dbReference type="Proteomes" id="UP000468443">
    <property type="component" value="Unassembled WGS sequence"/>
</dbReference>
<evidence type="ECO:0000256" key="8">
    <source>
        <dbReference type="SAM" id="Phobius"/>
    </source>
</evidence>
<organism evidence="10 11">
    <name type="scientific">Muriicola jejuensis</name>
    <dbReference type="NCBI Taxonomy" id="504488"/>
    <lineage>
        <taxon>Bacteria</taxon>
        <taxon>Pseudomonadati</taxon>
        <taxon>Bacteroidota</taxon>
        <taxon>Flavobacteriia</taxon>
        <taxon>Flavobacteriales</taxon>
        <taxon>Flavobacteriaceae</taxon>
        <taxon>Muriicola</taxon>
    </lineage>
</organism>
<dbReference type="InterPro" id="IPR011701">
    <property type="entry name" value="MFS"/>
</dbReference>
<feature type="transmembrane region" description="Helical" evidence="8">
    <location>
        <begin position="341"/>
        <end position="367"/>
    </location>
</feature>
<dbReference type="PANTHER" id="PTHR23502">
    <property type="entry name" value="MAJOR FACILITATOR SUPERFAMILY"/>
    <property type="match status" value="1"/>
</dbReference>
<feature type="transmembrane region" description="Helical" evidence="8">
    <location>
        <begin position="307"/>
        <end position="329"/>
    </location>
</feature>
<feature type="transmembrane region" description="Helical" evidence="8">
    <location>
        <begin position="45"/>
        <end position="66"/>
    </location>
</feature>
<dbReference type="GO" id="GO:0042910">
    <property type="term" value="F:xenobiotic transmembrane transporter activity"/>
    <property type="evidence" value="ECO:0007669"/>
    <property type="project" value="InterPro"/>
</dbReference>
<protein>
    <submittedName>
        <fullName evidence="10">Bcr/CflA family efflux MFS transporter</fullName>
    </submittedName>
</protein>
<dbReference type="SUPFAM" id="SSF103473">
    <property type="entry name" value="MFS general substrate transporter"/>
    <property type="match status" value="1"/>
</dbReference>
<evidence type="ECO:0000313" key="10">
    <source>
        <dbReference type="EMBL" id="NER11328.1"/>
    </source>
</evidence>
<keyword evidence="3" id="KW-0813">Transport</keyword>
<feature type="domain" description="Major facilitator superfamily (MFS) profile" evidence="9">
    <location>
        <begin position="11"/>
        <end position="397"/>
    </location>
</feature>
<comment type="similarity">
    <text evidence="2">Belongs to the major facilitator superfamily. Bcr/CmlA family.</text>
</comment>
<dbReference type="Pfam" id="PF07690">
    <property type="entry name" value="MFS_1"/>
    <property type="match status" value="1"/>
</dbReference>
<keyword evidence="7 8" id="KW-0472">Membrane</keyword>
<feature type="transmembrane region" description="Helical" evidence="8">
    <location>
        <begin position="136"/>
        <end position="154"/>
    </location>
</feature>
<evidence type="ECO:0000313" key="11">
    <source>
        <dbReference type="Proteomes" id="UP000468443"/>
    </source>
</evidence>
<evidence type="ECO:0000256" key="6">
    <source>
        <dbReference type="ARBA" id="ARBA00022989"/>
    </source>
</evidence>
<dbReference type="Gene3D" id="1.20.1720.10">
    <property type="entry name" value="Multidrug resistance protein D"/>
    <property type="match status" value="1"/>
</dbReference>
<keyword evidence="11" id="KW-1185">Reference proteome</keyword>
<evidence type="ECO:0000256" key="4">
    <source>
        <dbReference type="ARBA" id="ARBA00022475"/>
    </source>
</evidence>
<feature type="transmembrane region" description="Helical" evidence="8">
    <location>
        <begin position="78"/>
        <end position="97"/>
    </location>
</feature>
<accession>A0A6P0UHM7</accession>
<keyword evidence="5 8" id="KW-0812">Transmembrane</keyword>
<dbReference type="PANTHER" id="PTHR23502:SF132">
    <property type="entry name" value="POLYAMINE TRANSPORTER 2-RELATED"/>
    <property type="match status" value="1"/>
</dbReference>
<name>A0A6P0UHM7_9FLAO</name>
<dbReference type="CDD" id="cd17320">
    <property type="entry name" value="MFS_MdfA_MDR_like"/>
    <property type="match status" value="1"/>
</dbReference>
<comment type="subcellular location">
    <subcellularLocation>
        <location evidence="1">Cell membrane</location>
        <topology evidence="1">Multi-pass membrane protein</topology>
    </subcellularLocation>
</comment>
<feature type="transmembrane region" description="Helical" evidence="8">
    <location>
        <begin position="166"/>
        <end position="183"/>
    </location>
</feature>
<reference evidence="10 11" key="1">
    <citation type="submission" date="2020-01" db="EMBL/GenBank/DDBJ databases">
        <title>Muriicola jejuensis KCTC 22299.</title>
        <authorList>
            <person name="Wang G."/>
        </authorList>
    </citation>
    <scope>NUCLEOTIDE SEQUENCE [LARGE SCALE GENOMIC DNA]</scope>
    <source>
        <strain evidence="10 11">KCTC 22299</strain>
    </source>
</reference>
<dbReference type="GO" id="GO:0005886">
    <property type="term" value="C:plasma membrane"/>
    <property type="evidence" value="ECO:0007669"/>
    <property type="project" value="UniProtKB-SubCell"/>
</dbReference>
<feature type="transmembrane region" description="Helical" evidence="8">
    <location>
        <begin position="253"/>
        <end position="274"/>
    </location>
</feature>
<feature type="transmembrane region" description="Helical" evidence="8">
    <location>
        <begin position="218"/>
        <end position="241"/>
    </location>
</feature>
<comment type="caution">
    <text evidence="10">The sequence shown here is derived from an EMBL/GenBank/DDBJ whole genome shotgun (WGS) entry which is preliminary data.</text>
</comment>
<evidence type="ECO:0000256" key="5">
    <source>
        <dbReference type="ARBA" id="ARBA00022692"/>
    </source>
</evidence>
<dbReference type="AlphaFoldDB" id="A0A6P0UHM7"/>
<dbReference type="EMBL" id="JAABOP010000004">
    <property type="protein sequence ID" value="NER11328.1"/>
    <property type="molecule type" value="Genomic_DNA"/>
</dbReference>
<evidence type="ECO:0000259" key="9">
    <source>
        <dbReference type="PROSITE" id="PS50850"/>
    </source>
</evidence>
<dbReference type="InterPro" id="IPR020846">
    <property type="entry name" value="MFS_dom"/>
</dbReference>
<dbReference type="RefSeq" id="WP_163693784.1">
    <property type="nucleotide sequence ID" value="NZ_FXTW01000003.1"/>
</dbReference>
<dbReference type="GO" id="GO:1990961">
    <property type="term" value="P:xenobiotic detoxification by transmembrane export across the plasma membrane"/>
    <property type="evidence" value="ECO:0007669"/>
    <property type="project" value="InterPro"/>
</dbReference>
<gene>
    <name evidence="10" type="ORF">GWK09_12410</name>
</gene>
<keyword evidence="4" id="KW-1003">Cell membrane</keyword>